<dbReference type="AlphaFoldDB" id="A0A8K0GPJ4"/>
<gene>
    <name evidence="2" type="ORF">FNV43_RR19484</name>
</gene>
<proteinExistence type="predicted"/>
<dbReference type="Proteomes" id="UP000796880">
    <property type="component" value="Unassembled WGS sequence"/>
</dbReference>
<sequence>MSEQQEPQPLAKPRLGTTIGTSIDNSSKVLQAWKVVVLADLNVDPLKPTATVPPPSNCQIQTSLAIDESSQDKSTAMCIDNAVVEGEAKRVNKLGKCRSRNSKVDFSLDYGADADGDMPAQGIPSAREEKVSSLKTFGNL</sequence>
<reference evidence="2" key="1">
    <citation type="submission" date="2020-03" db="EMBL/GenBank/DDBJ databases">
        <title>A high-quality chromosome-level genome assembly of a woody plant with both climbing and erect habits, Rhamnella rubrinervis.</title>
        <authorList>
            <person name="Lu Z."/>
            <person name="Yang Y."/>
            <person name="Zhu X."/>
            <person name="Sun Y."/>
        </authorList>
    </citation>
    <scope>NUCLEOTIDE SEQUENCE</scope>
    <source>
        <strain evidence="2">BYM</strain>
        <tissue evidence="2">Leaf</tissue>
    </source>
</reference>
<dbReference type="EMBL" id="VOIH02000009">
    <property type="protein sequence ID" value="KAF3436737.1"/>
    <property type="molecule type" value="Genomic_DNA"/>
</dbReference>
<comment type="caution">
    <text evidence="2">The sequence shown here is derived from an EMBL/GenBank/DDBJ whole genome shotgun (WGS) entry which is preliminary data.</text>
</comment>
<dbReference type="OrthoDB" id="1816464at2759"/>
<name>A0A8K0GPJ4_9ROSA</name>
<feature type="region of interest" description="Disordered" evidence="1">
    <location>
        <begin position="109"/>
        <end position="140"/>
    </location>
</feature>
<evidence type="ECO:0000256" key="1">
    <source>
        <dbReference type="SAM" id="MobiDB-lite"/>
    </source>
</evidence>
<evidence type="ECO:0000313" key="2">
    <source>
        <dbReference type="EMBL" id="KAF3436737.1"/>
    </source>
</evidence>
<accession>A0A8K0GPJ4</accession>
<organism evidence="2 3">
    <name type="scientific">Rhamnella rubrinervis</name>
    <dbReference type="NCBI Taxonomy" id="2594499"/>
    <lineage>
        <taxon>Eukaryota</taxon>
        <taxon>Viridiplantae</taxon>
        <taxon>Streptophyta</taxon>
        <taxon>Embryophyta</taxon>
        <taxon>Tracheophyta</taxon>
        <taxon>Spermatophyta</taxon>
        <taxon>Magnoliopsida</taxon>
        <taxon>eudicotyledons</taxon>
        <taxon>Gunneridae</taxon>
        <taxon>Pentapetalae</taxon>
        <taxon>rosids</taxon>
        <taxon>fabids</taxon>
        <taxon>Rosales</taxon>
        <taxon>Rhamnaceae</taxon>
        <taxon>rhamnoid group</taxon>
        <taxon>Rhamneae</taxon>
        <taxon>Rhamnella</taxon>
    </lineage>
</organism>
<keyword evidence="3" id="KW-1185">Reference proteome</keyword>
<protein>
    <submittedName>
        <fullName evidence="2">Uncharacterized protein</fullName>
    </submittedName>
</protein>
<evidence type="ECO:0000313" key="3">
    <source>
        <dbReference type="Proteomes" id="UP000796880"/>
    </source>
</evidence>